<dbReference type="InterPro" id="IPR000477">
    <property type="entry name" value="RT_dom"/>
</dbReference>
<dbReference type="InterPro" id="IPR036691">
    <property type="entry name" value="Endo/exonu/phosph_ase_sf"/>
</dbReference>
<evidence type="ECO:0000256" key="1">
    <source>
        <dbReference type="SAM" id="MobiDB-lite"/>
    </source>
</evidence>
<dbReference type="InterPro" id="IPR043502">
    <property type="entry name" value="DNA/RNA_pol_sf"/>
</dbReference>
<dbReference type="CDD" id="cd01650">
    <property type="entry name" value="RT_nLTR_like"/>
    <property type="match status" value="1"/>
</dbReference>
<dbReference type="EMBL" id="JASEJX010000009">
    <property type="protein sequence ID" value="KAK4520702.1"/>
    <property type="molecule type" value="Genomic_DNA"/>
</dbReference>
<name>A0AAN7I494_9FUNG</name>
<organism evidence="3 4">
    <name type="scientific">Mucor velutinosus</name>
    <dbReference type="NCBI Taxonomy" id="708070"/>
    <lineage>
        <taxon>Eukaryota</taxon>
        <taxon>Fungi</taxon>
        <taxon>Fungi incertae sedis</taxon>
        <taxon>Mucoromycota</taxon>
        <taxon>Mucoromycotina</taxon>
        <taxon>Mucoromycetes</taxon>
        <taxon>Mucorales</taxon>
        <taxon>Mucorineae</taxon>
        <taxon>Mucoraceae</taxon>
        <taxon>Mucor</taxon>
    </lineage>
</organism>
<comment type="caution">
    <text evidence="3">The sequence shown here is derived from an EMBL/GenBank/DDBJ whole genome shotgun (WGS) entry which is preliminary data.</text>
</comment>
<dbReference type="GeneID" id="89950267"/>
<dbReference type="SUPFAM" id="SSF56672">
    <property type="entry name" value="DNA/RNA polymerases"/>
    <property type="match status" value="1"/>
</dbReference>
<dbReference type="AlphaFoldDB" id="A0AAN7I494"/>
<feature type="domain" description="Reverse transcriptase" evidence="2">
    <location>
        <begin position="594"/>
        <end position="878"/>
    </location>
</feature>
<dbReference type="PROSITE" id="PS50878">
    <property type="entry name" value="RT_POL"/>
    <property type="match status" value="1"/>
</dbReference>
<protein>
    <submittedName>
        <fullName evidence="3">Plasma membrane localization protein</fullName>
    </submittedName>
</protein>
<dbReference type="SUPFAM" id="SSF56219">
    <property type="entry name" value="DNase I-like"/>
    <property type="match status" value="1"/>
</dbReference>
<sequence>MTINTVTQSLPLSSLIFITETWLLPPLHLPTSWQQFHTYGLPVPNMRRGQMGISLLVNPDFPYPVTHIPSVSPYVLSCQVASTLIHCVYLPPTASFSDSDALAVLRDLPLHPSPSQTNTIICGDLNARHARLLGDTKTTTRSTLLYEWLLDTGLYCWNASFAFGEPTLVKQRRRRIVHHDDANVSSSASASGVVGAPVGVPDGAAAGSGVVSGVVSGGGSFDDSGGSGVLGASGVSGRGPGIGVSLDGGAVSGVTADNSDLLSDSSDDSDCTDDGEPVNDPMSYISYAAGSIIDLFIGTHGLLHPSLIVHSNMSINSDHHPVSLSFAFDSPPPVRVDHPRWMWNLSKLEDPSCSYAPLFANRIAPFHDDLVSLLPSTACPDFDALGNTLTDCIHSSLTEPVGRRLPKPPGNAWFWTSDLQAAFDLREHLHTRWVRSPNPFEQCKRWGEYLAAKKAFQKAIRRRRRQSWKQFCTKMATQPLGDTTGTLKRIIRGRSLSAPFSHPEGPVAAASTMAQHLRGIYAGDSLLPNRPNAPPTPLVPHSVDECPFDADDVDYYLRKRLARRRAPGGDHIRAEMLLPIRESLVPVLYLLFQLCWRWSRTPASWRLAQVVPIYKKGDPLDPGNHRPISLTSVFRKLLERCLYDPLVSSAPALDVVQGGFRERRGAPDQALCLHELCLHHTLDYGSPPVLAFLDIKSAYDTVDRAVIWRALETYVSDAMLGLLQHLFDEVSVQVLVSGAVSDGFWPGTGVLQGSILSPFLYSVYINSLPAVLRAPFNPRVVERPPRLYNGLWINSLMYADDVVLIGTAESMPLLLARVEAHSVSLGYRWNPLKSVVLNAGVGGGATGVSPGLGAGVSLSLYGQAIPTAHSFTYLGLPFNVKGSLDTDLLLTRNSQSALGAMRGLQSLGLHSAGFSKLLSAKLYAAFIRPKLEFGLSISWFLKRHLKLLEKAQNQCLRLAFGGHRTSSVVVFRHLTNLPTMEERVDILTSKMLWRVHTQLPGDTLLMVLAPSLVSFKHRLNKLAVKNPIWDPTFAGGGADNSLALDRRGLADKIKVYRLDSLQCRLHPAPPVSPPVLLSACRPSLMVDPILYLPMSVFDRSRILRWRMGWLPARPVPCRCGAPHASRNHLLECLGVASKLLFTDDPLGADYLPNPLDFWLNRLPRMQPSASKLVSSRSFWSVRWPVMLQIFLDIDMICHPDAEFTGKALDSSGSAFLNWLTPVSSTTSVSGTPPISSSDSAGITVAIPHLLSH</sequence>
<gene>
    <name evidence="3" type="primary">EFR3_1</name>
    <name evidence="3" type="ORF">ATC70_006581</name>
</gene>
<dbReference type="Proteomes" id="UP001304243">
    <property type="component" value="Unassembled WGS sequence"/>
</dbReference>
<dbReference type="Gene3D" id="3.60.10.10">
    <property type="entry name" value="Endonuclease/exonuclease/phosphatase"/>
    <property type="match status" value="1"/>
</dbReference>
<keyword evidence="4" id="KW-1185">Reference proteome</keyword>
<accession>A0AAN7I494</accession>
<evidence type="ECO:0000259" key="2">
    <source>
        <dbReference type="PROSITE" id="PS50878"/>
    </source>
</evidence>
<reference evidence="3 4" key="1">
    <citation type="submission" date="2022-11" db="EMBL/GenBank/DDBJ databases">
        <title>Mucor velutinosus strain NIH1002 WGS.</title>
        <authorList>
            <person name="Subramanian P."/>
            <person name="Mullikin J.C."/>
            <person name="Segre J.A."/>
            <person name="Zelazny A.M."/>
        </authorList>
    </citation>
    <scope>NUCLEOTIDE SEQUENCE [LARGE SCALE GENOMIC DNA]</scope>
    <source>
        <strain evidence="3 4">NIH1002</strain>
    </source>
</reference>
<proteinExistence type="predicted"/>
<dbReference type="PANTHER" id="PTHR19446">
    <property type="entry name" value="REVERSE TRANSCRIPTASES"/>
    <property type="match status" value="1"/>
</dbReference>
<feature type="region of interest" description="Disordered" evidence="1">
    <location>
        <begin position="257"/>
        <end position="277"/>
    </location>
</feature>
<dbReference type="RefSeq" id="XP_064687368.1">
    <property type="nucleotide sequence ID" value="XM_064825854.1"/>
</dbReference>
<feature type="compositionally biased region" description="Acidic residues" evidence="1">
    <location>
        <begin position="265"/>
        <end position="277"/>
    </location>
</feature>
<evidence type="ECO:0000313" key="3">
    <source>
        <dbReference type="EMBL" id="KAK4520702.1"/>
    </source>
</evidence>
<dbReference type="Pfam" id="PF00078">
    <property type="entry name" value="RVT_1"/>
    <property type="match status" value="1"/>
</dbReference>
<evidence type="ECO:0000313" key="4">
    <source>
        <dbReference type="Proteomes" id="UP001304243"/>
    </source>
</evidence>